<evidence type="ECO:0000313" key="2">
    <source>
        <dbReference type="EMBL" id="MFC1442649.1"/>
    </source>
</evidence>
<proteinExistence type="predicted"/>
<keyword evidence="3" id="KW-1185">Reference proteome</keyword>
<evidence type="ECO:0000256" key="1">
    <source>
        <dbReference type="SAM" id="MobiDB-lite"/>
    </source>
</evidence>
<evidence type="ECO:0000313" key="3">
    <source>
        <dbReference type="Proteomes" id="UP001592581"/>
    </source>
</evidence>
<reference evidence="2 3" key="1">
    <citation type="submission" date="2024-06" db="EMBL/GenBank/DDBJ databases">
        <authorList>
            <person name="Lee S.D."/>
        </authorList>
    </citation>
    <scope>NUCLEOTIDE SEQUENCE [LARGE SCALE GENOMIC DNA]</scope>
    <source>
        <strain evidence="2 3">N1-10</strain>
    </source>
</reference>
<sequence length="391" mass="43448">MVSRPPQWQQDANRDSQIVDPVVTIQELSRLRPLRSARIDYALVFTRPTGGFDAYLPPHRPNRTDVASRRWTTVYEVDMGLHTGSSSYALPSTNDAFLFEVTLDWTWQVRDPAAFVASGERDVPVLVQRNVDALIRPLLRRFGIEESGIAEREAQQRMLDIGRLTAAQGLAVSCALQIRRDEAAIAHEQQLRAIDYERRRLEPQHQLDLLADGLAAARALAAGRQEHDLAWQQQQLGHVLEVDRGRKGLELQEIEAKKIAFYTYYLERQGPAAMAFHLSQHPEDARLVMENLRADHLRTIQNKLDLALQALKGGPGGLEEHQLDEPRRLAAKAIRDILDERLAPTAGPGEPVRDAVEGAGTATPATPADEAGPASAAPADSEPTFGYRPQS</sequence>
<name>A0ABV6XXG4_9ACTN</name>
<comment type="caution">
    <text evidence="2">The sequence shown here is derived from an EMBL/GenBank/DDBJ whole genome shotgun (WGS) entry which is preliminary data.</text>
</comment>
<feature type="compositionally biased region" description="Low complexity" evidence="1">
    <location>
        <begin position="357"/>
        <end position="384"/>
    </location>
</feature>
<protein>
    <submittedName>
        <fullName evidence="2">PE-PGRS family protein</fullName>
    </submittedName>
</protein>
<dbReference type="RefSeq" id="WP_380567756.1">
    <property type="nucleotide sequence ID" value="NZ_JBEUKS010000013.1"/>
</dbReference>
<dbReference type="EMBL" id="JBEUKS010000013">
    <property type="protein sequence ID" value="MFC1442649.1"/>
    <property type="molecule type" value="Genomic_DNA"/>
</dbReference>
<dbReference type="Proteomes" id="UP001592581">
    <property type="component" value="Unassembled WGS sequence"/>
</dbReference>
<accession>A0ABV6XXG4</accession>
<gene>
    <name evidence="2" type="ORF">ABUW04_30795</name>
</gene>
<organism evidence="2 3">
    <name type="scientific">Streptacidiphilus jeojiensis</name>
    <dbReference type="NCBI Taxonomy" id="3229225"/>
    <lineage>
        <taxon>Bacteria</taxon>
        <taxon>Bacillati</taxon>
        <taxon>Actinomycetota</taxon>
        <taxon>Actinomycetes</taxon>
        <taxon>Kitasatosporales</taxon>
        <taxon>Streptomycetaceae</taxon>
        <taxon>Streptacidiphilus</taxon>
    </lineage>
</organism>
<feature type="region of interest" description="Disordered" evidence="1">
    <location>
        <begin position="340"/>
        <end position="391"/>
    </location>
</feature>